<reference evidence="1" key="2">
    <citation type="journal article" date="2021" name="PeerJ">
        <title>Extensive microbial diversity within the chicken gut microbiome revealed by metagenomics and culture.</title>
        <authorList>
            <person name="Gilroy R."/>
            <person name="Ravi A."/>
            <person name="Getino M."/>
            <person name="Pursley I."/>
            <person name="Horton D.L."/>
            <person name="Alikhan N.F."/>
            <person name="Baker D."/>
            <person name="Gharbi K."/>
            <person name="Hall N."/>
            <person name="Watson M."/>
            <person name="Adriaenssens E.M."/>
            <person name="Foster-Nyarko E."/>
            <person name="Jarju S."/>
            <person name="Secka A."/>
            <person name="Antonio M."/>
            <person name="Oren A."/>
            <person name="Chaudhuri R.R."/>
            <person name="La Ragione R."/>
            <person name="Hildebrand F."/>
            <person name="Pallen M.J."/>
        </authorList>
    </citation>
    <scope>NUCLEOTIDE SEQUENCE</scope>
    <source>
        <strain evidence="1">CHK178-757</strain>
    </source>
</reference>
<name>A0A9D1JQY7_9FIRM</name>
<sequence>MKLNTECITKNSRFWKEVNALVKEAFPPEEDLSYLFFLAIDPLCRSMGYGSRAIETLREKYPDKKQVFSCHI</sequence>
<reference evidence="1" key="1">
    <citation type="submission" date="2020-10" db="EMBL/GenBank/DDBJ databases">
        <authorList>
            <person name="Gilroy R."/>
        </authorList>
    </citation>
    <scope>NUCLEOTIDE SEQUENCE</scope>
    <source>
        <strain evidence="1">CHK178-757</strain>
    </source>
</reference>
<dbReference type="Proteomes" id="UP000823927">
    <property type="component" value="Unassembled WGS sequence"/>
</dbReference>
<evidence type="ECO:0000313" key="1">
    <source>
        <dbReference type="EMBL" id="HIS47219.1"/>
    </source>
</evidence>
<comment type="caution">
    <text evidence="1">The sequence shown here is derived from an EMBL/GenBank/DDBJ whole genome shotgun (WGS) entry which is preliminary data.</text>
</comment>
<proteinExistence type="predicted"/>
<dbReference type="Gene3D" id="3.40.630.30">
    <property type="match status" value="1"/>
</dbReference>
<protein>
    <submittedName>
        <fullName evidence="1">GNAT family N-acetyltransferase</fullName>
    </submittedName>
</protein>
<gene>
    <name evidence="1" type="ORF">IAB46_06615</name>
</gene>
<accession>A0A9D1JQY7</accession>
<organism evidence="1 2">
    <name type="scientific">Candidatus Scybalocola faecigallinarum</name>
    <dbReference type="NCBI Taxonomy" id="2840941"/>
    <lineage>
        <taxon>Bacteria</taxon>
        <taxon>Bacillati</taxon>
        <taxon>Bacillota</taxon>
        <taxon>Clostridia</taxon>
        <taxon>Lachnospirales</taxon>
        <taxon>Lachnospiraceae</taxon>
        <taxon>Lachnospiraceae incertae sedis</taxon>
        <taxon>Candidatus Scybalocola (ex Gilroy et al. 2021)</taxon>
    </lineage>
</organism>
<evidence type="ECO:0000313" key="2">
    <source>
        <dbReference type="Proteomes" id="UP000823927"/>
    </source>
</evidence>
<dbReference type="EMBL" id="DVIT01000025">
    <property type="protein sequence ID" value="HIS47219.1"/>
    <property type="molecule type" value="Genomic_DNA"/>
</dbReference>
<dbReference type="AlphaFoldDB" id="A0A9D1JQY7"/>